<dbReference type="Gene3D" id="1.10.4160.10">
    <property type="entry name" value="Hydantoin permease"/>
    <property type="match status" value="1"/>
</dbReference>
<evidence type="ECO:0000313" key="8">
    <source>
        <dbReference type="Proteomes" id="UP001651880"/>
    </source>
</evidence>
<keyword evidence="4 6" id="KW-1133">Transmembrane helix</keyword>
<sequence>MSNFIDNLTDFLDRGEDYPREPVPQAARKPWQSIAMVWTGIYISMAAILDGLAIIGGLSFKNSLIALFTGFVIFIALTALQGSIGTETGLSTYIVAKQSFGLNGSHVVSIISFIVNFGWYAINVRALSESVVIILGKGNVNVISFILGVIMMITATVGYKGIEMLSTPTVIYTFLFMVVSTVRVFLHEHIVLSEVISRAPLGESMNLATGISILVGAMAAGAVNAPDVMRFSRKTSDNFKGLYLIGMPLAIIQPITAIFLGLFVGSSDFPTVMMSIGGFWGLLMIILGAWTSNDNALYSASLALSEIFPKVKRWKLAIGLGVGASGLASLINLGMYTNMMLLMGSFLVPILGITISDFFVLPKFNLERGLSLKHNEKANNAAIITWIVGGIFEAGLDFGYIQSPLGLPSVVATMILSLVLYLIIMKIKYRRQITAVQ</sequence>
<reference evidence="7 8" key="1">
    <citation type="submission" date="2021-10" db="EMBL/GenBank/DDBJ databases">
        <title>Lutispora strain m25 sp. nov., a thermophilic, non-spore-forming bacterium isolated from a lab-scale methanogenic bioreactor digesting anaerobic sludge.</title>
        <authorList>
            <person name="El Houari A."/>
            <person name="Mcdonald J."/>
        </authorList>
    </citation>
    <scope>NUCLEOTIDE SEQUENCE [LARGE SCALE GENOMIC DNA]</scope>
    <source>
        <strain evidence="8">m25</strain>
    </source>
</reference>
<dbReference type="EMBL" id="JAJEKE010000020">
    <property type="protein sequence ID" value="MCQ1531278.1"/>
    <property type="molecule type" value="Genomic_DNA"/>
</dbReference>
<feature type="transmembrane region" description="Helical" evidence="6">
    <location>
        <begin position="64"/>
        <end position="80"/>
    </location>
</feature>
<evidence type="ECO:0000256" key="6">
    <source>
        <dbReference type="SAM" id="Phobius"/>
    </source>
</evidence>
<dbReference type="PANTHER" id="PTHR30569:SF0">
    <property type="entry name" value="CYTOSINE PERMEASE"/>
    <property type="match status" value="1"/>
</dbReference>
<evidence type="ECO:0000256" key="3">
    <source>
        <dbReference type="ARBA" id="ARBA00022692"/>
    </source>
</evidence>
<keyword evidence="8" id="KW-1185">Reference proteome</keyword>
<feature type="transmembrane region" description="Helical" evidence="6">
    <location>
        <begin position="339"/>
        <end position="360"/>
    </location>
</feature>
<dbReference type="RefSeq" id="WP_255228805.1">
    <property type="nucleotide sequence ID" value="NZ_JAJEKE010000020.1"/>
</dbReference>
<accession>A0ABT1NJ25</accession>
<evidence type="ECO:0000256" key="2">
    <source>
        <dbReference type="ARBA" id="ARBA00008974"/>
    </source>
</evidence>
<organism evidence="7 8">
    <name type="scientific">Lutispora saccharofermentans</name>
    <dbReference type="NCBI Taxonomy" id="3024236"/>
    <lineage>
        <taxon>Bacteria</taxon>
        <taxon>Bacillati</taxon>
        <taxon>Bacillota</taxon>
        <taxon>Clostridia</taxon>
        <taxon>Lutisporales</taxon>
        <taxon>Lutisporaceae</taxon>
        <taxon>Lutispora</taxon>
    </lineage>
</organism>
<keyword evidence="3 6" id="KW-0812">Transmembrane</keyword>
<dbReference type="InterPro" id="IPR001248">
    <property type="entry name" value="Pur-cyt_permease"/>
</dbReference>
<comment type="subcellular location">
    <subcellularLocation>
        <location evidence="1">Membrane</location>
        <topology evidence="1">Multi-pass membrane protein</topology>
    </subcellularLocation>
</comment>
<dbReference type="Pfam" id="PF02133">
    <property type="entry name" value="Transp_cyt_pur"/>
    <property type="match status" value="1"/>
</dbReference>
<comment type="caution">
    <text evidence="7">The sequence shown here is derived from an EMBL/GenBank/DDBJ whole genome shotgun (WGS) entry which is preliminary data.</text>
</comment>
<name>A0ABT1NJ25_9FIRM</name>
<dbReference type="PANTHER" id="PTHR30569">
    <property type="entry name" value="CYTOSINE TRANSPORTER CODB"/>
    <property type="match status" value="1"/>
</dbReference>
<protein>
    <submittedName>
        <fullName evidence="7">Cytosine permease</fullName>
    </submittedName>
</protein>
<feature type="transmembrane region" description="Helical" evidence="6">
    <location>
        <begin position="314"/>
        <end position="333"/>
    </location>
</feature>
<feature type="transmembrane region" description="Helical" evidence="6">
    <location>
        <begin position="241"/>
        <end position="265"/>
    </location>
</feature>
<evidence type="ECO:0000256" key="4">
    <source>
        <dbReference type="ARBA" id="ARBA00022989"/>
    </source>
</evidence>
<feature type="transmembrane region" description="Helical" evidence="6">
    <location>
        <begin position="142"/>
        <end position="162"/>
    </location>
</feature>
<evidence type="ECO:0000256" key="5">
    <source>
        <dbReference type="ARBA" id="ARBA00023136"/>
    </source>
</evidence>
<keyword evidence="5 6" id="KW-0472">Membrane</keyword>
<dbReference type="Proteomes" id="UP001651880">
    <property type="component" value="Unassembled WGS sequence"/>
</dbReference>
<feature type="transmembrane region" description="Helical" evidence="6">
    <location>
        <begin position="271"/>
        <end position="293"/>
    </location>
</feature>
<feature type="transmembrane region" description="Helical" evidence="6">
    <location>
        <begin position="100"/>
        <end position="122"/>
    </location>
</feature>
<evidence type="ECO:0000256" key="1">
    <source>
        <dbReference type="ARBA" id="ARBA00004141"/>
    </source>
</evidence>
<feature type="transmembrane region" description="Helical" evidence="6">
    <location>
        <begin position="407"/>
        <end position="424"/>
    </location>
</feature>
<feature type="transmembrane region" description="Helical" evidence="6">
    <location>
        <begin position="381"/>
        <end position="401"/>
    </location>
</feature>
<comment type="similarity">
    <text evidence="2">Belongs to the purine-cytosine permease (2.A.39) family.</text>
</comment>
<proteinExistence type="inferred from homology"/>
<evidence type="ECO:0000313" key="7">
    <source>
        <dbReference type="EMBL" id="MCQ1531278.1"/>
    </source>
</evidence>
<feature type="transmembrane region" description="Helical" evidence="6">
    <location>
        <begin position="35"/>
        <end position="58"/>
    </location>
</feature>
<dbReference type="InterPro" id="IPR030191">
    <property type="entry name" value="CodB"/>
</dbReference>
<gene>
    <name evidence="7" type="ORF">LJD61_17265</name>
</gene>
<feature type="transmembrane region" description="Helical" evidence="6">
    <location>
        <begin position="169"/>
        <end position="186"/>
    </location>
</feature>